<dbReference type="EMBL" id="KE343571">
    <property type="protein sequence ID" value="EXB36056.1"/>
    <property type="molecule type" value="Genomic_DNA"/>
</dbReference>
<dbReference type="GO" id="GO:0016602">
    <property type="term" value="C:CCAAT-binding factor complex"/>
    <property type="evidence" value="ECO:0007669"/>
    <property type="project" value="InterPro"/>
</dbReference>
<accession>W9QFS5</accession>
<feature type="region of interest" description="Disordered" evidence="1">
    <location>
        <begin position="30"/>
        <end position="69"/>
    </location>
</feature>
<protein>
    <submittedName>
        <fullName evidence="2">Nuclear transcription factor Y subunit B-9</fullName>
    </submittedName>
</protein>
<sequence length="69" mass="7077">MAVDLLWAMAKLGFDDYVEPLTVFLNGYRESETEHTNPGRHEPFLRRGGSGSGGGGGGGGGGSSSSSMA</sequence>
<dbReference type="Proteomes" id="UP000030645">
    <property type="component" value="Unassembled WGS sequence"/>
</dbReference>
<dbReference type="SUPFAM" id="SSF47113">
    <property type="entry name" value="Histone-fold"/>
    <property type="match status" value="1"/>
</dbReference>
<organism evidence="2 3">
    <name type="scientific">Morus notabilis</name>
    <dbReference type="NCBI Taxonomy" id="981085"/>
    <lineage>
        <taxon>Eukaryota</taxon>
        <taxon>Viridiplantae</taxon>
        <taxon>Streptophyta</taxon>
        <taxon>Embryophyta</taxon>
        <taxon>Tracheophyta</taxon>
        <taxon>Spermatophyta</taxon>
        <taxon>Magnoliopsida</taxon>
        <taxon>eudicotyledons</taxon>
        <taxon>Gunneridae</taxon>
        <taxon>Pentapetalae</taxon>
        <taxon>rosids</taxon>
        <taxon>fabids</taxon>
        <taxon>Rosales</taxon>
        <taxon>Moraceae</taxon>
        <taxon>Moreae</taxon>
        <taxon>Morus</taxon>
    </lineage>
</organism>
<gene>
    <name evidence="2" type="ORF">L484_018213</name>
</gene>
<evidence type="ECO:0000313" key="3">
    <source>
        <dbReference type="Proteomes" id="UP000030645"/>
    </source>
</evidence>
<dbReference type="AlphaFoldDB" id="W9QFS5"/>
<evidence type="ECO:0000256" key="1">
    <source>
        <dbReference type="SAM" id="MobiDB-lite"/>
    </source>
</evidence>
<reference evidence="3" key="1">
    <citation type="submission" date="2013-01" db="EMBL/GenBank/DDBJ databases">
        <title>Draft Genome Sequence of a Mulberry Tree, Morus notabilis C.K. Schneid.</title>
        <authorList>
            <person name="He N."/>
            <person name="Zhao S."/>
        </authorList>
    </citation>
    <scope>NUCLEOTIDE SEQUENCE</scope>
</reference>
<dbReference type="GO" id="GO:0046982">
    <property type="term" value="F:protein heterodimerization activity"/>
    <property type="evidence" value="ECO:0007669"/>
    <property type="project" value="InterPro"/>
</dbReference>
<dbReference type="InterPro" id="IPR027113">
    <property type="entry name" value="Transc_fact_NFYB/HAP3"/>
</dbReference>
<evidence type="ECO:0000313" key="2">
    <source>
        <dbReference type="EMBL" id="EXB36056.1"/>
    </source>
</evidence>
<name>W9QFS5_9ROSA</name>
<feature type="compositionally biased region" description="Basic and acidic residues" evidence="1">
    <location>
        <begin position="30"/>
        <end position="45"/>
    </location>
</feature>
<dbReference type="PANTHER" id="PTHR11064:SF115">
    <property type="entry name" value="NUCLEAR TRANSCRIPTION FACTOR Y SUBUNIT B-9"/>
    <property type="match status" value="1"/>
</dbReference>
<dbReference type="PANTHER" id="PTHR11064">
    <property type="entry name" value="CCAAT-BINDING TRANSCRIPTION FACTOR-RELATED"/>
    <property type="match status" value="1"/>
</dbReference>
<dbReference type="GO" id="GO:0001228">
    <property type="term" value="F:DNA-binding transcription activator activity, RNA polymerase II-specific"/>
    <property type="evidence" value="ECO:0007669"/>
    <property type="project" value="InterPro"/>
</dbReference>
<dbReference type="Gene3D" id="1.10.20.10">
    <property type="entry name" value="Histone, subunit A"/>
    <property type="match status" value="1"/>
</dbReference>
<proteinExistence type="predicted"/>
<dbReference type="STRING" id="981085.W9QFS5"/>
<feature type="compositionally biased region" description="Gly residues" evidence="1">
    <location>
        <begin position="48"/>
        <end position="63"/>
    </location>
</feature>
<dbReference type="InterPro" id="IPR009072">
    <property type="entry name" value="Histone-fold"/>
</dbReference>
<dbReference type="GO" id="GO:0000978">
    <property type="term" value="F:RNA polymerase II cis-regulatory region sequence-specific DNA binding"/>
    <property type="evidence" value="ECO:0007669"/>
    <property type="project" value="TreeGrafter"/>
</dbReference>
<keyword evidence="3" id="KW-1185">Reference proteome</keyword>